<feature type="compositionally biased region" description="Low complexity" evidence="3">
    <location>
        <begin position="598"/>
        <end position="608"/>
    </location>
</feature>
<dbReference type="Pfam" id="PF04082">
    <property type="entry name" value="Fungal_trans"/>
    <property type="match status" value="1"/>
</dbReference>
<feature type="region of interest" description="Disordered" evidence="3">
    <location>
        <begin position="548"/>
        <end position="621"/>
    </location>
</feature>
<dbReference type="SMART" id="SM00906">
    <property type="entry name" value="Fungal_trans"/>
    <property type="match status" value="1"/>
</dbReference>
<sequence>MSTSVKRACDACHRRKVKCDGINPCRNCSSAQLSCTYHAIPQKKGPKGSRAKVISELRETQRQTTLSSKVANRLNGINSPPCSPSLAPTPGLLTNDMIKDCIEFFFANMYPTLPILHRGRLEQQAMYADQNADTYCLLTSLCAFMMIQPGMGIPGDPLGLDSLPGANLVSGNLLMEETLRVRKSYDHLETPTLNSLVTSFFLFGCYYGLDLHNKAWFHLREATTLAHILGMQKEETYLQFDTVESSRRRRLYYLLFVTERAYALQRHRPLSLQATISIPTQNDDPSDTQAHTLNGFIHLVNLFRPFDDAFVALWNKTRNDCNPAYLAALQKQLTDALPTYLNSTENQTADLRTSQQWLRTMVWQLSIQNGCLSSNSDDPSMTFNYPVEIARDLVSMTSQFSQQSMEVHGIGLIEKLFDVACSLTDVLSLLPPNPDPFQLGPRDYLHDFMTLLSVLRNGDNRFLPLLLAKINDVLPRLVNPMLQSVPDTPANMCADVDIFDGFGNAGIGVASNFPGYNGNGTSGGEFKLEPDTDFNANNLQGMPAYDKRIDELGSPQNGDNGDNSPFTSPSIMQSPMEFPGLNDYGGFPDLSSPPPMPNNISSTNNLGNFGEGVGGGGRQMQQGQMQMNINPNPTMNPNFKAEFDGTMSMLQMGRQGVRRPPLRMNSGSSYGMQQVPRSVPEQYHSLQRANSGGEGVGMMGIQNGGMQSGMTGGGMQGEMPFR</sequence>
<dbReference type="GO" id="GO:0006351">
    <property type="term" value="P:DNA-templated transcription"/>
    <property type="evidence" value="ECO:0007669"/>
    <property type="project" value="InterPro"/>
</dbReference>
<dbReference type="PROSITE" id="PS50048">
    <property type="entry name" value="ZN2_CY6_FUNGAL_2"/>
    <property type="match status" value="1"/>
</dbReference>
<proteinExistence type="predicted"/>
<dbReference type="SMART" id="SM00066">
    <property type="entry name" value="GAL4"/>
    <property type="match status" value="1"/>
</dbReference>
<name>A0A1L7XVC3_9HELO</name>
<dbReference type="STRING" id="576137.A0A1L7XVC3"/>
<dbReference type="CDD" id="cd12148">
    <property type="entry name" value="fungal_TF_MHR"/>
    <property type="match status" value="1"/>
</dbReference>
<dbReference type="Gene3D" id="4.10.240.10">
    <property type="entry name" value="Zn(2)-C6 fungal-type DNA-binding domain"/>
    <property type="match status" value="1"/>
</dbReference>
<dbReference type="InterPro" id="IPR050797">
    <property type="entry name" value="Carb_Metab_Trans_Reg"/>
</dbReference>
<evidence type="ECO:0000313" key="5">
    <source>
        <dbReference type="EMBL" id="CZR68930.1"/>
    </source>
</evidence>
<dbReference type="AlphaFoldDB" id="A0A1L7XVC3"/>
<dbReference type="EMBL" id="FJOG01000062">
    <property type="protein sequence ID" value="CZR68930.1"/>
    <property type="molecule type" value="Genomic_DNA"/>
</dbReference>
<keyword evidence="2" id="KW-0539">Nucleus</keyword>
<evidence type="ECO:0000259" key="4">
    <source>
        <dbReference type="PROSITE" id="PS50048"/>
    </source>
</evidence>
<dbReference type="CDD" id="cd00067">
    <property type="entry name" value="GAL4"/>
    <property type="match status" value="1"/>
</dbReference>
<dbReference type="InterPro" id="IPR036864">
    <property type="entry name" value="Zn2-C6_fun-type_DNA-bd_sf"/>
</dbReference>
<dbReference type="PANTHER" id="PTHR31668">
    <property type="entry name" value="GLUCOSE TRANSPORT TRANSCRIPTION REGULATOR RGT1-RELATED-RELATED"/>
    <property type="match status" value="1"/>
</dbReference>
<protein>
    <submittedName>
        <fullName evidence="5">Related to transcription activator amyR</fullName>
    </submittedName>
</protein>
<organism evidence="5 6">
    <name type="scientific">Phialocephala subalpina</name>
    <dbReference type="NCBI Taxonomy" id="576137"/>
    <lineage>
        <taxon>Eukaryota</taxon>
        <taxon>Fungi</taxon>
        <taxon>Dikarya</taxon>
        <taxon>Ascomycota</taxon>
        <taxon>Pezizomycotina</taxon>
        <taxon>Leotiomycetes</taxon>
        <taxon>Helotiales</taxon>
        <taxon>Mollisiaceae</taxon>
        <taxon>Phialocephala</taxon>
        <taxon>Phialocephala fortinii species complex</taxon>
    </lineage>
</organism>
<dbReference type="PROSITE" id="PS00463">
    <property type="entry name" value="ZN2_CY6_FUNGAL_1"/>
    <property type="match status" value="1"/>
</dbReference>
<feature type="domain" description="Zn(2)-C6 fungal-type" evidence="4">
    <location>
        <begin position="8"/>
        <end position="37"/>
    </location>
</feature>
<evidence type="ECO:0000256" key="1">
    <source>
        <dbReference type="ARBA" id="ARBA00022723"/>
    </source>
</evidence>
<dbReference type="InterPro" id="IPR001138">
    <property type="entry name" value="Zn2Cys6_DnaBD"/>
</dbReference>
<dbReference type="GO" id="GO:0003677">
    <property type="term" value="F:DNA binding"/>
    <property type="evidence" value="ECO:0007669"/>
    <property type="project" value="InterPro"/>
</dbReference>
<dbReference type="Proteomes" id="UP000184330">
    <property type="component" value="Unassembled WGS sequence"/>
</dbReference>
<evidence type="ECO:0000256" key="3">
    <source>
        <dbReference type="SAM" id="MobiDB-lite"/>
    </source>
</evidence>
<dbReference type="Pfam" id="PF00172">
    <property type="entry name" value="Zn_clus"/>
    <property type="match status" value="1"/>
</dbReference>
<dbReference type="PANTHER" id="PTHR31668:SF20">
    <property type="entry name" value="ZN(II)2CYS6 TRANSCRIPTION FACTOR (EUROFUNG)"/>
    <property type="match status" value="1"/>
</dbReference>
<evidence type="ECO:0000256" key="2">
    <source>
        <dbReference type="ARBA" id="ARBA00023242"/>
    </source>
</evidence>
<dbReference type="GO" id="GO:0000981">
    <property type="term" value="F:DNA-binding transcription factor activity, RNA polymerase II-specific"/>
    <property type="evidence" value="ECO:0007669"/>
    <property type="project" value="InterPro"/>
</dbReference>
<feature type="compositionally biased region" description="Polar residues" evidence="3">
    <location>
        <begin position="554"/>
        <end position="573"/>
    </location>
</feature>
<keyword evidence="1" id="KW-0479">Metal-binding</keyword>
<accession>A0A1L7XVC3</accession>
<evidence type="ECO:0000313" key="6">
    <source>
        <dbReference type="Proteomes" id="UP000184330"/>
    </source>
</evidence>
<gene>
    <name evidence="5" type="ORF">PAC_18831</name>
</gene>
<dbReference type="SUPFAM" id="SSF57701">
    <property type="entry name" value="Zn2/Cys6 DNA-binding domain"/>
    <property type="match status" value="1"/>
</dbReference>
<dbReference type="OrthoDB" id="4132249at2759"/>
<dbReference type="GO" id="GO:0008270">
    <property type="term" value="F:zinc ion binding"/>
    <property type="evidence" value="ECO:0007669"/>
    <property type="project" value="InterPro"/>
</dbReference>
<keyword evidence="6" id="KW-1185">Reference proteome</keyword>
<feature type="compositionally biased region" description="Gly residues" evidence="3">
    <location>
        <begin position="609"/>
        <end position="618"/>
    </location>
</feature>
<dbReference type="InterPro" id="IPR007219">
    <property type="entry name" value="XnlR_reg_dom"/>
</dbReference>
<reference evidence="5 6" key="1">
    <citation type="submission" date="2016-03" db="EMBL/GenBank/DDBJ databases">
        <authorList>
            <person name="Ploux O."/>
        </authorList>
    </citation>
    <scope>NUCLEOTIDE SEQUENCE [LARGE SCALE GENOMIC DNA]</scope>
    <source>
        <strain evidence="5 6">UAMH 11012</strain>
    </source>
</reference>